<feature type="region of interest" description="Disordered" evidence="6">
    <location>
        <begin position="190"/>
        <end position="209"/>
    </location>
</feature>
<feature type="domain" description="Large ribosomal subunit protein bL25 beta" evidence="8">
    <location>
        <begin position="102"/>
        <end position="184"/>
    </location>
</feature>
<name>A0A328B2J6_9CAUL</name>
<dbReference type="Gene3D" id="2.40.240.10">
    <property type="entry name" value="Ribosomal Protein L25, Chain P"/>
    <property type="match status" value="1"/>
</dbReference>
<evidence type="ECO:0000256" key="4">
    <source>
        <dbReference type="ARBA" id="ARBA00023274"/>
    </source>
</evidence>
<dbReference type="EMBL" id="QFYP01000001">
    <property type="protein sequence ID" value="RAK60136.1"/>
    <property type="molecule type" value="Genomic_DNA"/>
</dbReference>
<dbReference type="NCBIfam" id="NF004128">
    <property type="entry name" value="PRK05618.1-2"/>
    <property type="match status" value="1"/>
</dbReference>
<dbReference type="Pfam" id="PF14693">
    <property type="entry name" value="Ribosomal_TL5_C"/>
    <property type="match status" value="1"/>
</dbReference>
<dbReference type="RefSeq" id="WP_111457429.1">
    <property type="nucleotide sequence ID" value="NZ_QFYP01000001.1"/>
</dbReference>
<dbReference type="InterPro" id="IPR020056">
    <property type="entry name" value="Rbsml_bL25/Gln-tRNA_synth_N"/>
</dbReference>
<keyword evidence="3 5" id="KW-0689">Ribosomal protein</keyword>
<dbReference type="Proteomes" id="UP000249842">
    <property type="component" value="Unassembled WGS sequence"/>
</dbReference>
<proteinExistence type="inferred from homology"/>
<dbReference type="GO" id="GO:0003735">
    <property type="term" value="F:structural constituent of ribosome"/>
    <property type="evidence" value="ECO:0007669"/>
    <property type="project" value="InterPro"/>
</dbReference>
<dbReference type="InterPro" id="IPR011035">
    <property type="entry name" value="Ribosomal_bL25/Gln-tRNA_synth"/>
</dbReference>
<protein>
    <recommendedName>
        <fullName evidence="5">Large ribosomal subunit protein bL25</fullName>
    </recommendedName>
    <alternativeName>
        <fullName evidence="5">General stress protein CTC</fullName>
    </alternativeName>
</protein>
<dbReference type="CDD" id="cd00495">
    <property type="entry name" value="Ribosomal_L25_TL5_CTC"/>
    <property type="match status" value="1"/>
</dbReference>
<evidence type="ECO:0000313" key="10">
    <source>
        <dbReference type="Proteomes" id="UP000249842"/>
    </source>
</evidence>
<evidence type="ECO:0000256" key="5">
    <source>
        <dbReference type="HAMAP-Rule" id="MF_01334"/>
    </source>
</evidence>
<dbReference type="PANTHER" id="PTHR33284:SF1">
    <property type="entry name" value="RIBOSOMAL PROTEIN L25_GLN-TRNA SYNTHETASE, ANTI-CODON-BINDING DOMAIN-CONTAINING PROTEIN"/>
    <property type="match status" value="1"/>
</dbReference>
<dbReference type="NCBIfam" id="TIGR00731">
    <property type="entry name" value="bL25_bact_ctc"/>
    <property type="match status" value="1"/>
</dbReference>
<dbReference type="Pfam" id="PF01386">
    <property type="entry name" value="Ribosomal_L25p"/>
    <property type="match status" value="1"/>
</dbReference>
<keyword evidence="1 5" id="KW-0699">rRNA-binding</keyword>
<dbReference type="GO" id="GO:0008097">
    <property type="term" value="F:5S rRNA binding"/>
    <property type="evidence" value="ECO:0007669"/>
    <property type="project" value="InterPro"/>
</dbReference>
<comment type="similarity">
    <text evidence="5">Belongs to the bacterial ribosomal protein bL25 family. CTC subfamily.</text>
</comment>
<dbReference type="AlphaFoldDB" id="A0A328B2J6"/>
<comment type="function">
    <text evidence="5">This is one of the proteins that binds to the 5S RNA in the ribosome where it forms part of the central protuberance.</text>
</comment>
<evidence type="ECO:0000259" key="8">
    <source>
        <dbReference type="Pfam" id="PF14693"/>
    </source>
</evidence>
<dbReference type="InterPro" id="IPR037121">
    <property type="entry name" value="Ribosomal_bL25_C"/>
</dbReference>
<sequence>MADIVLNVEVRERTGTGGARVARRSGLVPGVLYGGDKDPVAIAVKSNEFRKALYTGKLLGHLVTLKYGAETQPVIAKAIDMHPVTDEPMHFDLYRVDAHQQIKIAVPLHFQNHEDSPGLKRGGTLNVVFHEVQLSCPADQIPEEVVFDLTGLDIGDTIRVSDLKLPANIEAAVDGDTVVATVAGASAQMSEDAAADTETAEAAAPAAEE</sequence>
<comment type="caution">
    <text evidence="9">The sequence shown here is derived from an EMBL/GenBank/DDBJ whole genome shotgun (WGS) entry which is preliminary data.</text>
</comment>
<accession>A0A328B2J6</accession>
<feature type="compositionally biased region" description="Low complexity" evidence="6">
    <location>
        <begin position="200"/>
        <end position="209"/>
    </location>
</feature>
<keyword evidence="10" id="KW-1185">Reference proteome</keyword>
<dbReference type="Gene3D" id="2.170.120.20">
    <property type="entry name" value="Ribosomal protein L25, beta domain"/>
    <property type="match status" value="1"/>
</dbReference>
<dbReference type="GO" id="GO:0006412">
    <property type="term" value="P:translation"/>
    <property type="evidence" value="ECO:0007669"/>
    <property type="project" value="UniProtKB-UniRule"/>
</dbReference>
<evidence type="ECO:0000256" key="1">
    <source>
        <dbReference type="ARBA" id="ARBA00022730"/>
    </source>
</evidence>
<keyword evidence="4 5" id="KW-0687">Ribonucleoprotein</keyword>
<organism evidence="9 10">
    <name type="scientific">Phenylobacterium hankyongense</name>
    <dbReference type="NCBI Taxonomy" id="1813876"/>
    <lineage>
        <taxon>Bacteria</taxon>
        <taxon>Pseudomonadati</taxon>
        <taxon>Pseudomonadota</taxon>
        <taxon>Alphaproteobacteria</taxon>
        <taxon>Caulobacterales</taxon>
        <taxon>Caulobacteraceae</taxon>
        <taxon>Phenylobacterium</taxon>
    </lineage>
</organism>
<dbReference type="PANTHER" id="PTHR33284">
    <property type="entry name" value="RIBOSOMAL PROTEIN L25/GLN-TRNA SYNTHETASE, ANTI-CODON-BINDING DOMAIN-CONTAINING PROTEIN"/>
    <property type="match status" value="1"/>
</dbReference>
<dbReference type="HAMAP" id="MF_01334">
    <property type="entry name" value="Ribosomal_bL25_CTC"/>
    <property type="match status" value="1"/>
</dbReference>
<dbReference type="OrthoDB" id="9806411at2"/>
<feature type="domain" description="Large ribosomal subunit protein bL25 L25" evidence="7">
    <location>
        <begin position="6"/>
        <end position="93"/>
    </location>
</feature>
<dbReference type="GO" id="GO:0022625">
    <property type="term" value="C:cytosolic large ribosomal subunit"/>
    <property type="evidence" value="ECO:0007669"/>
    <property type="project" value="TreeGrafter"/>
</dbReference>
<reference evidence="10" key="1">
    <citation type="submission" date="2018-05" db="EMBL/GenBank/DDBJ databases">
        <authorList>
            <person name="Li X."/>
        </authorList>
    </citation>
    <scope>NUCLEOTIDE SEQUENCE [LARGE SCALE GENOMIC DNA]</scope>
    <source>
        <strain evidence="10">HKS-05</strain>
    </source>
</reference>
<evidence type="ECO:0000259" key="7">
    <source>
        <dbReference type="Pfam" id="PF01386"/>
    </source>
</evidence>
<evidence type="ECO:0000256" key="3">
    <source>
        <dbReference type="ARBA" id="ARBA00022980"/>
    </source>
</evidence>
<gene>
    <name evidence="5" type="primary">rplY</name>
    <name evidence="5" type="synonym">ctc</name>
    <name evidence="9" type="ORF">DJ021_10135</name>
</gene>
<dbReference type="InterPro" id="IPR020930">
    <property type="entry name" value="Ribosomal_uL5_bac-type"/>
</dbReference>
<evidence type="ECO:0000256" key="2">
    <source>
        <dbReference type="ARBA" id="ARBA00022884"/>
    </source>
</evidence>
<dbReference type="InterPro" id="IPR001021">
    <property type="entry name" value="Ribosomal_bL25_long"/>
</dbReference>
<keyword evidence="2 5" id="KW-0694">RNA-binding</keyword>
<comment type="subunit">
    <text evidence="5">Part of the 50S ribosomal subunit; part of the 5S rRNA/L5/L18/L25 subcomplex. Contacts the 5S rRNA. Binds to the 5S rRNA independently of L5 and L18.</text>
</comment>
<dbReference type="SUPFAM" id="SSF50715">
    <property type="entry name" value="Ribosomal protein L25-like"/>
    <property type="match status" value="1"/>
</dbReference>
<dbReference type="InterPro" id="IPR029751">
    <property type="entry name" value="Ribosomal_L25_dom"/>
</dbReference>
<evidence type="ECO:0000256" key="6">
    <source>
        <dbReference type="SAM" id="MobiDB-lite"/>
    </source>
</evidence>
<dbReference type="InterPro" id="IPR020057">
    <property type="entry name" value="Ribosomal_bL25_b-dom"/>
</dbReference>
<evidence type="ECO:0000313" key="9">
    <source>
        <dbReference type="EMBL" id="RAK60136.1"/>
    </source>
</evidence>